<dbReference type="AlphaFoldDB" id="A0A0A9TUL0"/>
<organism evidence="1">
    <name type="scientific">Arundo donax</name>
    <name type="common">Giant reed</name>
    <name type="synonym">Donax arundinaceus</name>
    <dbReference type="NCBI Taxonomy" id="35708"/>
    <lineage>
        <taxon>Eukaryota</taxon>
        <taxon>Viridiplantae</taxon>
        <taxon>Streptophyta</taxon>
        <taxon>Embryophyta</taxon>
        <taxon>Tracheophyta</taxon>
        <taxon>Spermatophyta</taxon>
        <taxon>Magnoliopsida</taxon>
        <taxon>Liliopsida</taxon>
        <taxon>Poales</taxon>
        <taxon>Poaceae</taxon>
        <taxon>PACMAD clade</taxon>
        <taxon>Arundinoideae</taxon>
        <taxon>Arundineae</taxon>
        <taxon>Arundo</taxon>
    </lineage>
</organism>
<evidence type="ECO:0000313" key="1">
    <source>
        <dbReference type="EMBL" id="JAE20655.1"/>
    </source>
</evidence>
<reference evidence="1" key="2">
    <citation type="journal article" date="2015" name="Data Brief">
        <title>Shoot transcriptome of the giant reed, Arundo donax.</title>
        <authorList>
            <person name="Barrero R.A."/>
            <person name="Guerrero F.D."/>
            <person name="Moolhuijzen P."/>
            <person name="Goolsby J.A."/>
            <person name="Tidwell J."/>
            <person name="Bellgard S.E."/>
            <person name="Bellgard M.I."/>
        </authorList>
    </citation>
    <scope>NUCLEOTIDE SEQUENCE</scope>
    <source>
        <tissue evidence="1">Shoot tissue taken approximately 20 cm above the soil surface</tissue>
    </source>
</reference>
<accession>A0A0A9TUL0</accession>
<dbReference type="EMBL" id="GBRH01177241">
    <property type="protein sequence ID" value="JAE20655.1"/>
    <property type="molecule type" value="Transcribed_RNA"/>
</dbReference>
<reference evidence="1" key="1">
    <citation type="submission" date="2014-09" db="EMBL/GenBank/DDBJ databases">
        <authorList>
            <person name="Magalhaes I.L.F."/>
            <person name="Oliveira U."/>
            <person name="Santos F.R."/>
            <person name="Vidigal T.H.D.A."/>
            <person name="Brescovit A.D."/>
            <person name="Santos A.J."/>
        </authorList>
    </citation>
    <scope>NUCLEOTIDE SEQUENCE</scope>
    <source>
        <tissue evidence="1">Shoot tissue taken approximately 20 cm above the soil surface</tissue>
    </source>
</reference>
<sequence>MGWWCSCSCGRSLLHSPRTFFLVKAEAATALEVAEMVGAMKLFALLPPVMDRALGIFSMSRWWWFSFSMHHGHE</sequence>
<protein>
    <submittedName>
        <fullName evidence="1">Uncharacterized protein</fullName>
    </submittedName>
</protein>
<name>A0A0A9TUL0_ARUDO</name>
<proteinExistence type="predicted"/>